<comment type="subcellular location">
    <subcellularLocation>
        <location evidence="1 5">Secreted</location>
    </subcellularLocation>
</comment>
<feature type="chain" id="PRO_5035729129" description="RxLR effector protein" evidence="5">
    <location>
        <begin position="22"/>
        <end position="156"/>
    </location>
</feature>
<comment type="domain">
    <text evidence="5">The RxLR-dEER motif acts to carry the protein into the host cell cytoplasm through binding to cell surface phosphatidylinositol-3-phosphate.</text>
</comment>
<name>A0A8T1WNF7_9STRA</name>
<feature type="signal peptide" evidence="5">
    <location>
        <begin position="1"/>
        <end position="21"/>
    </location>
</feature>
<organism evidence="7 8">
    <name type="scientific">Phytophthora boehmeriae</name>
    <dbReference type="NCBI Taxonomy" id="109152"/>
    <lineage>
        <taxon>Eukaryota</taxon>
        <taxon>Sar</taxon>
        <taxon>Stramenopiles</taxon>
        <taxon>Oomycota</taxon>
        <taxon>Peronosporomycetes</taxon>
        <taxon>Peronosporales</taxon>
        <taxon>Peronosporaceae</taxon>
        <taxon>Phytophthora</taxon>
    </lineage>
</organism>
<dbReference type="InterPro" id="IPR031825">
    <property type="entry name" value="RXLR"/>
</dbReference>
<comment type="similarity">
    <text evidence="2 5">Belongs to the RxLR effector family.</text>
</comment>
<gene>
    <name evidence="7" type="ORF">PHYBOEH_003738</name>
</gene>
<evidence type="ECO:0000256" key="4">
    <source>
        <dbReference type="ARBA" id="ARBA00022729"/>
    </source>
</evidence>
<dbReference type="Pfam" id="PF16810">
    <property type="entry name" value="RXLR"/>
    <property type="match status" value="1"/>
</dbReference>
<evidence type="ECO:0000313" key="7">
    <source>
        <dbReference type="EMBL" id="KAG7395447.1"/>
    </source>
</evidence>
<feature type="compositionally biased region" description="Polar residues" evidence="6">
    <location>
        <begin position="30"/>
        <end position="44"/>
    </location>
</feature>
<proteinExistence type="inferred from homology"/>
<evidence type="ECO:0000256" key="3">
    <source>
        <dbReference type="ARBA" id="ARBA00022525"/>
    </source>
</evidence>
<dbReference type="AlphaFoldDB" id="A0A8T1WNF7"/>
<evidence type="ECO:0000313" key="8">
    <source>
        <dbReference type="Proteomes" id="UP000693981"/>
    </source>
</evidence>
<evidence type="ECO:0000256" key="5">
    <source>
        <dbReference type="RuleBase" id="RU367124"/>
    </source>
</evidence>
<accession>A0A8T1WNF7</accession>
<evidence type="ECO:0000256" key="2">
    <source>
        <dbReference type="ARBA" id="ARBA00010400"/>
    </source>
</evidence>
<feature type="region of interest" description="Disordered" evidence="6">
    <location>
        <begin position="28"/>
        <end position="48"/>
    </location>
</feature>
<dbReference type="EMBL" id="JAGDFL010000206">
    <property type="protein sequence ID" value="KAG7395447.1"/>
    <property type="molecule type" value="Genomic_DNA"/>
</dbReference>
<dbReference type="Proteomes" id="UP000693981">
    <property type="component" value="Unassembled WGS sequence"/>
</dbReference>
<comment type="function">
    <text evidence="5">Effector that suppresses plant defense responses during pathogen infection.</text>
</comment>
<keyword evidence="8" id="KW-1185">Reference proteome</keyword>
<protein>
    <recommendedName>
        <fullName evidence="5">RxLR effector protein</fullName>
    </recommendedName>
</protein>
<sequence>MSRFYFAFLLLAITFVSTTEAASNAHRSKMATTLDQPDASQSPTDGVGLIGDKRFLRSVKGDDELATSSTADTSEERANFASALKPLASAGKKTGSIVMWPFKQIMLETALMLQIPPSKLKRLLGVKGLQFDRANKKWKTYLKYDKMWTKYVLKIK</sequence>
<evidence type="ECO:0000256" key="1">
    <source>
        <dbReference type="ARBA" id="ARBA00004613"/>
    </source>
</evidence>
<reference evidence="7" key="1">
    <citation type="submission" date="2021-02" db="EMBL/GenBank/DDBJ databases">
        <authorList>
            <person name="Palmer J.M."/>
        </authorList>
    </citation>
    <scope>NUCLEOTIDE SEQUENCE</scope>
    <source>
        <strain evidence="7">SCRP23</strain>
    </source>
</reference>
<keyword evidence="3 5" id="KW-0964">Secreted</keyword>
<evidence type="ECO:0000256" key="6">
    <source>
        <dbReference type="SAM" id="MobiDB-lite"/>
    </source>
</evidence>
<keyword evidence="4 5" id="KW-0732">Signal</keyword>
<comment type="caution">
    <text evidence="7">The sequence shown here is derived from an EMBL/GenBank/DDBJ whole genome shotgun (WGS) entry which is preliminary data.</text>
</comment>